<reference evidence="6" key="1">
    <citation type="journal article" date="2011" name="PLoS ONE">
        <title>Ralstonia syzygii, the Blood Disease Bacterium and some Asian R. solanacearum strains form a single genomic species despite divergent lifestyles.</title>
        <authorList>
            <person name="Remenant B."/>
            <person name="de Cambiaire J.C."/>
            <person name="Cellier G."/>
            <person name="Jacobs J.M."/>
            <person name="Mangenot S."/>
            <person name="Barbe V."/>
            <person name="Lajus A."/>
            <person name="Vallenet D."/>
            <person name="Medigue C."/>
            <person name="Fegan M."/>
            <person name="Allen C."/>
            <person name="Prior P."/>
        </authorList>
    </citation>
    <scope>NUCLEOTIDE SEQUENCE</scope>
    <source>
        <strain evidence="6">R229</strain>
    </source>
</reference>
<name>G2ZTY5_9RALS</name>
<dbReference type="GO" id="GO:0050182">
    <property type="term" value="F:phosphate butyryltransferase activity"/>
    <property type="evidence" value="ECO:0007669"/>
    <property type="project" value="UniProtKB-EC"/>
</dbReference>
<reference evidence="6" key="2">
    <citation type="submission" date="2011-04" db="EMBL/GenBank/DDBJ databases">
        <authorList>
            <person name="Genoscope - CEA"/>
        </authorList>
    </citation>
    <scope>NUCLEOTIDE SEQUENCE</scope>
    <source>
        <strain evidence="6">R229</strain>
    </source>
</reference>
<evidence type="ECO:0000256" key="3">
    <source>
        <dbReference type="ARBA" id="ARBA00023315"/>
    </source>
</evidence>
<dbReference type="InterPro" id="IPR050500">
    <property type="entry name" value="Phos_Acetyltrans/Butyryltrans"/>
</dbReference>
<dbReference type="SUPFAM" id="SSF53659">
    <property type="entry name" value="Isocitrate/Isopropylmalate dehydrogenase-like"/>
    <property type="match status" value="1"/>
</dbReference>
<evidence type="ECO:0000259" key="5">
    <source>
        <dbReference type="Pfam" id="PF01515"/>
    </source>
</evidence>
<keyword evidence="2 6" id="KW-0808">Transferase</keyword>
<evidence type="ECO:0000256" key="2">
    <source>
        <dbReference type="ARBA" id="ARBA00022679"/>
    </source>
</evidence>
<dbReference type="PIRSF" id="PIRSF000428">
    <property type="entry name" value="P_Ac_trans"/>
    <property type="match status" value="1"/>
</dbReference>
<keyword evidence="3 6" id="KW-0012">Acyltransferase</keyword>
<dbReference type="Pfam" id="PF01515">
    <property type="entry name" value="PTA_PTB"/>
    <property type="match status" value="1"/>
</dbReference>
<dbReference type="Gene3D" id="3.40.718.10">
    <property type="entry name" value="Isopropylmalate Dehydrogenase"/>
    <property type="match status" value="1"/>
</dbReference>
<sequence>MKRVSAGARAGGIQSPLLRSTPDSGKKTGAYEMEHQREKYERLVAFATTLPPLPTAVAHPCDHDSLSSVIEATRLKLIAPILVAPRAKLEAAAREGGLELGDLPAVDVPHSHAAAEVAVQLVHEGKAEALMKGSLHTDELMGAVVARGTGLRTERRVSHCFVMDVPGRTDALIITDAAVNISPTLDEKRDIVQNAIDLAHALRFPAARVAILSAMETINSKVPSTLDAAALCKMADRLQITGGIVDGPLALDNAISEAAAKIKGIASPVAGHANVLVVPDLEAGNLLAKSLSFLAGADAAGIVLGAKVPIILTSRADSLITRLASCAVASLVALARREKPAAAIA</sequence>
<dbReference type="PANTHER" id="PTHR43356">
    <property type="entry name" value="PHOSPHATE ACETYLTRANSFERASE"/>
    <property type="match status" value="1"/>
</dbReference>
<organism evidence="6">
    <name type="scientific">blood disease bacterium R229</name>
    <dbReference type="NCBI Taxonomy" id="741978"/>
    <lineage>
        <taxon>Bacteria</taxon>
        <taxon>Pseudomonadati</taxon>
        <taxon>Pseudomonadota</taxon>
        <taxon>Betaproteobacteria</taxon>
        <taxon>Burkholderiales</taxon>
        <taxon>Burkholderiaceae</taxon>
        <taxon>Ralstonia</taxon>
        <taxon>Ralstonia solanacearum species complex</taxon>
    </lineage>
</organism>
<dbReference type="PANTHER" id="PTHR43356:SF2">
    <property type="entry name" value="PHOSPHATE ACETYLTRANSFERASE"/>
    <property type="match status" value="1"/>
</dbReference>
<feature type="domain" description="Phosphate acetyl/butaryl transferase" evidence="5">
    <location>
        <begin position="115"/>
        <end position="328"/>
    </location>
</feature>
<dbReference type="AlphaFoldDB" id="G2ZTY5"/>
<dbReference type="InterPro" id="IPR012147">
    <property type="entry name" value="P_Ac_Bu_trans"/>
</dbReference>
<dbReference type="NCBIfam" id="NF006045">
    <property type="entry name" value="PRK08190.1"/>
    <property type="match status" value="1"/>
</dbReference>
<gene>
    <name evidence="6" type="ORF">BDB_mp10104</name>
</gene>
<dbReference type="NCBIfam" id="NF008852">
    <property type="entry name" value="PRK11890.1"/>
    <property type="match status" value="1"/>
</dbReference>
<dbReference type="InterPro" id="IPR002505">
    <property type="entry name" value="PTA_PTB"/>
</dbReference>
<accession>G2ZTY5</accession>
<comment type="similarity">
    <text evidence="1">Belongs to the phosphate acetyltransferase and butyryltransferase family.</text>
</comment>
<protein>
    <submittedName>
        <fullName evidence="6">Putative phosphate butyryltransferase (Pta)</fullName>
        <ecNumber evidence="6">2.3.1.19</ecNumber>
    </submittedName>
</protein>
<dbReference type="EMBL" id="FR854077">
    <property type="protein sequence ID" value="CCA82498.1"/>
    <property type="molecule type" value="Genomic_DNA"/>
</dbReference>
<evidence type="ECO:0000256" key="4">
    <source>
        <dbReference type="SAM" id="MobiDB-lite"/>
    </source>
</evidence>
<evidence type="ECO:0000256" key="1">
    <source>
        <dbReference type="ARBA" id="ARBA00005656"/>
    </source>
</evidence>
<dbReference type="EC" id="2.3.1.19" evidence="6"/>
<evidence type="ECO:0000313" key="6">
    <source>
        <dbReference type="EMBL" id="CCA82498.1"/>
    </source>
</evidence>
<feature type="region of interest" description="Disordered" evidence="4">
    <location>
        <begin position="1"/>
        <end position="28"/>
    </location>
</feature>
<proteinExistence type="inferred from homology"/>